<name>A0A644UF73_9ZZZZ</name>
<organism evidence="1">
    <name type="scientific">bioreactor metagenome</name>
    <dbReference type="NCBI Taxonomy" id="1076179"/>
    <lineage>
        <taxon>unclassified sequences</taxon>
        <taxon>metagenomes</taxon>
        <taxon>ecological metagenomes</taxon>
    </lineage>
</organism>
<sequence>MGMFPFFGLQGEASDDPLDPETIVKVISSMYLPAHDAESSDDLISHPDMVESIRGTLVKVKSEAVYDAMISIGFNSKTIEGTIYWLVYNA</sequence>
<comment type="caution">
    <text evidence="1">The sequence shown here is derived from an EMBL/GenBank/DDBJ whole genome shotgun (WGS) entry which is preliminary data.</text>
</comment>
<gene>
    <name evidence="1" type="ORF">SDC9_23464</name>
</gene>
<accession>A0A644UF73</accession>
<proteinExistence type="predicted"/>
<evidence type="ECO:0000313" key="1">
    <source>
        <dbReference type="EMBL" id="MPL77607.1"/>
    </source>
</evidence>
<protein>
    <submittedName>
        <fullName evidence="1">Uncharacterized protein</fullName>
    </submittedName>
</protein>
<reference evidence="1" key="1">
    <citation type="submission" date="2019-08" db="EMBL/GenBank/DDBJ databases">
        <authorList>
            <person name="Kucharzyk K."/>
            <person name="Murdoch R.W."/>
            <person name="Higgins S."/>
            <person name="Loffler F."/>
        </authorList>
    </citation>
    <scope>NUCLEOTIDE SEQUENCE</scope>
</reference>
<dbReference type="AlphaFoldDB" id="A0A644UF73"/>
<dbReference type="EMBL" id="VSSQ01000108">
    <property type="protein sequence ID" value="MPL77607.1"/>
    <property type="molecule type" value="Genomic_DNA"/>
</dbReference>